<dbReference type="CDD" id="cd00229">
    <property type="entry name" value="SGNH_hydrolase"/>
    <property type="match status" value="1"/>
</dbReference>
<dbReference type="EMBL" id="GEZM01036171">
    <property type="protein sequence ID" value="JAV82920.1"/>
    <property type="molecule type" value="Transcribed_RNA"/>
</dbReference>
<dbReference type="InterPro" id="IPR036514">
    <property type="entry name" value="SGNH_hydro_sf"/>
</dbReference>
<name>A0A1Y1MBF3_PHOPY</name>
<dbReference type="RefSeq" id="XP_031358879.1">
    <property type="nucleotide sequence ID" value="XM_031503019.1"/>
</dbReference>
<accession>A0A1Y1MBF3</accession>
<dbReference type="RefSeq" id="XP_031334590.1">
    <property type="nucleotide sequence ID" value="XM_031478730.1"/>
</dbReference>
<dbReference type="PANTHER" id="PTHR30383">
    <property type="entry name" value="THIOESTERASE 1/PROTEASE 1/LYSOPHOSPHOLIPASE L1"/>
    <property type="match status" value="1"/>
</dbReference>
<dbReference type="KEGG" id="ppyr:116182483"/>
<dbReference type="OrthoDB" id="10034606at2759"/>
<dbReference type="KEGG" id="ppyr:116164536"/>
<dbReference type="AlphaFoldDB" id="A0A1Y1MBF3"/>
<dbReference type="Gene3D" id="3.40.50.1110">
    <property type="entry name" value="SGNH hydrolase"/>
    <property type="match status" value="1"/>
</dbReference>
<dbReference type="InterPro" id="IPR013830">
    <property type="entry name" value="SGNH_hydro"/>
</dbReference>
<dbReference type="GeneID" id="116169648"/>
<dbReference type="EMBL" id="GEZM01036170">
    <property type="protein sequence ID" value="JAV82921.1"/>
    <property type="molecule type" value="Transcribed_RNA"/>
</dbReference>
<evidence type="ECO:0000259" key="1">
    <source>
        <dbReference type="Pfam" id="PF13472"/>
    </source>
</evidence>
<sequence>MEFYLGDSILRRMLATVCKRKVRWMHGKRLVDLCIGGQTITQLRRRIERSRNAASKWFVPRNVPLVILIGTNDISRGVKASVAIRNLKGLLRTLRKWTLQYRALLCTVPPMIRTGQSVQIELSQYNAAIRDICSNRRDVFKLIDLYALFQCENVERIFERDGIHPNAAGLKKIYRAIRST</sequence>
<dbReference type="RefSeq" id="XP_031358878.1">
    <property type="nucleotide sequence ID" value="XM_031503018.1"/>
</dbReference>
<evidence type="ECO:0000313" key="2">
    <source>
        <dbReference type="EMBL" id="JAV82921.1"/>
    </source>
</evidence>
<dbReference type="GeneID" id="116182483"/>
<protein>
    <recommendedName>
        <fullName evidence="1">SGNH hydrolase-type esterase domain-containing protein</fullName>
    </recommendedName>
</protein>
<dbReference type="GeneID" id="116164536"/>
<dbReference type="RefSeq" id="XP_031341654.1">
    <property type="nucleotide sequence ID" value="XM_031485794.1"/>
</dbReference>
<dbReference type="KEGG" id="ppyr:116169648"/>
<dbReference type="InterPro" id="IPR051532">
    <property type="entry name" value="Ester_Hydrolysis_Enzymes"/>
</dbReference>
<feature type="domain" description="SGNH hydrolase-type esterase" evidence="1">
    <location>
        <begin position="6"/>
        <end position="169"/>
    </location>
</feature>
<dbReference type="SUPFAM" id="SSF52266">
    <property type="entry name" value="SGNH hydrolase"/>
    <property type="match status" value="1"/>
</dbReference>
<dbReference type="PANTHER" id="PTHR30383:SF29">
    <property type="entry name" value="SGNH HYDROLASE-TYPE ESTERASE DOMAIN-CONTAINING PROTEIN"/>
    <property type="match status" value="1"/>
</dbReference>
<organism evidence="2">
    <name type="scientific">Photinus pyralis</name>
    <name type="common">Common eastern firefly</name>
    <name type="synonym">Lampyris pyralis</name>
    <dbReference type="NCBI Taxonomy" id="7054"/>
    <lineage>
        <taxon>Eukaryota</taxon>
        <taxon>Metazoa</taxon>
        <taxon>Ecdysozoa</taxon>
        <taxon>Arthropoda</taxon>
        <taxon>Hexapoda</taxon>
        <taxon>Insecta</taxon>
        <taxon>Pterygota</taxon>
        <taxon>Neoptera</taxon>
        <taxon>Endopterygota</taxon>
        <taxon>Coleoptera</taxon>
        <taxon>Polyphaga</taxon>
        <taxon>Elateriformia</taxon>
        <taxon>Elateroidea</taxon>
        <taxon>Lampyridae</taxon>
        <taxon>Lampyrinae</taxon>
        <taxon>Photinus</taxon>
    </lineage>
</organism>
<reference evidence="2" key="1">
    <citation type="journal article" date="2016" name="Sci. Rep.">
        <title>Molecular characterization of firefly nuptial gifts: a multi-omics approach sheds light on postcopulatory sexual selection.</title>
        <authorList>
            <person name="Al-Wathiqui N."/>
            <person name="Fallon T.R."/>
            <person name="South A."/>
            <person name="Weng J.K."/>
            <person name="Lewis S.M."/>
        </authorList>
    </citation>
    <scope>NUCLEOTIDE SEQUENCE</scope>
</reference>
<dbReference type="RefSeq" id="XP_031341667.1">
    <property type="nucleotide sequence ID" value="XM_031485807.1"/>
</dbReference>
<proteinExistence type="predicted"/>
<dbReference type="Pfam" id="PF13472">
    <property type="entry name" value="Lipase_GDSL_2"/>
    <property type="match status" value="1"/>
</dbReference>